<protein>
    <submittedName>
        <fullName evidence="1">Uncharacterized protein</fullName>
    </submittedName>
</protein>
<gene>
    <name evidence="1" type="ORF">PCOS0759_LOCUS1583</name>
</gene>
<name>A0A7S1KM83_9EUKA</name>
<dbReference type="EMBL" id="HBGD01001890">
    <property type="protein sequence ID" value="CAD9078351.1"/>
    <property type="molecule type" value="Transcribed_RNA"/>
</dbReference>
<proteinExistence type="predicted"/>
<organism evidence="1">
    <name type="scientific">Percolomonas cosmopolitus</name>
    <dbReference type="NCBI Taxonomy" id="63605"/>
    <lineage>
        <taxon>Eukaryota</taxon>
        <taxon>Discoba</taxon>
        <taxon>Heterolobosea</taxon>
        <taxon>Tetramitia</taxon>
        <taxon>Eutetramitia</taxon>
        <taxon>Percolomonadidae</taxon>
        <taxon>Percolomonas</taxon>
    </lineage>
</organism>
<accession>A0A7S1KM83</accession>
<reference evidence="1" key="1">
    <citation type="submission" date="2021-01" db="EMBL/GenBank/DDBJ databases">
        <authorList>
            <person name="Corre E."/>
            <person name="Pelletier E."/>
            <person name="Niang G."/>
            <person name="Scheremetjew M."/>
            <person name="Finn R."/>
            <person name="Kale V."/>
            <person name="Holt S."/>
            <person name="Cochrane G."/>
            <person name="Meng A."/>
            <person name="Brown T."/>
            <person name="Cohen L."/>
        </authorList>
    </citation>
    <scope>NUCLEOTIDE SEQUENCE</scope>
    <source>
        <strain evidence="1">WS</strain>
    </source>
</reference>
<sequence length="93" mass="10327">MSLFRKSSQSTLRLASNKLSNSVVTSQKRLASGGGGAARPIRPFWKYSTKGELQINRGTTLIRDIIAILALYSGYQIFVKTPEHVEPIVNEVY</sequence>
<dbReference type="AlphaFoldDB" id="A0A7S1KM83"/>
<evidence type="ECO:0000313" key="1">
    <source>
        <dbReference type="EMBL" id="CAD9078351.1"/>
    </source>
</evidence>